<dbReference type="EMBL" id="JAGPNK010000002">
    <property type="protein sequence ID" value="KAH7326405.1"/>
    <property type="molecule type" value="Genomic_DNA"/>
</dbReference>
<feature type="region of interest" description="Disordered" evidence="1">
    <location>
        <begin position="204"/>
        <end position="224"/>
    </location>
</feature>
<name>A0A8K0T3G3_9HYPO</name>
<evidence type="ECO:0000313" key="3">
    <source>
        <dbReference type="Proteomes" id="UP000813444"/>
    </source>
</evidence>
<reference evidence="2" key="1">
    <citation type="journal article" date="2021" name="Nat. Commun.">
        <title>Genetic determinants of endophytism in the Arabidopsis root mycobiome.</title>
        <authorList>
            <person name="Mesny F."/>
            <person name="Miyauchi S."/>
            <person name="Thiergart T."/>
            <person name="Pickel B."/>
            <person name="Atanasova L."/>
            <person name="Karlsson M."/>
            <person name="Huettel B."/>
            <person name="Barry K.W."/>
            <person name="Haridas S."/>
            <person name="Chen C."/>
            <person name="Bauer D."/>
            <person name="Andreopoulos W."/>
            <person name="Pangilinan J."/>
            <person name="LaButti K."/>
            <person name="Riley R."/>
            <person name="Lipzen A."/>
            <person name="Clum A."/>
            <person name="Drula E."/>
            <person name="Henrissat B."/>
            <person name="Kohler A."/>
            <person name="Grigoriev I.V."/>
            <person name="Martin F.M."/>
            <person name="Hacquard S."/>
        </authorList>
    </citation>
    <scope>NUCLEOTIDE SEQUENCE</scope>
    <source>
        <strain evidence="2">MPI-CAGE-CH-0235</strain>
    </source>
</reference>
<gene>
    <name evidence="2" type="ORF">B0I35DRAFT_134098</name>
</gene>
<evidence type="ECO:0000313" key="2">
    <source>
        <dbReference type="EMBL" id="KAH7326405.1"/>
    </source>
</evidence>
<evidence type="ECO:0000256" key="1">
    <source>
        <dbReference type="SAM" id="MobiDB-lite"/>
    </source>
</evidence>
<dbReference type="AlphaFoldDB" id="A0A8K0T3G3"/>
<keyword evidence="3" id="KW-1185">Reference proteome</keyword>
<comment type="caution">
    <text evidence="2">The sequence shown here is derived from an EMBL/GenBank/DDBJ whole genome shotgun (WGS) entry which is preliminary data.</text>
</comment>
<proteinExistence type="predicted"/>
<sequence>MDYIIPSPRKELHWKWSHIAAADTWVGLIRFEWIWCIITRGSTPSPPSLHSPSRLPVATHDVPTLRPRHIHHSLVPRRAYLVSSPSSTHARGADDVCAVSVKGCGASGQCCPTSGHVGQGCSARRVHASLSTPVSQVLLPRCLRHPQWVSLPCLAYLRLASTVQETSWLPPSAVLHLIGAIGGHKVALGHAVSLVRDVVRQKPPIVRRTSRRNRSTPCSNPSHT</sequence>
<feature type="compositionally biased region" description="Polar residues" evidence="1">
    <location>
        <begin position="215"/>
        <end position="224"/>
    </location>
</feature>
<dbReference type="Proteomes" id="UP000813444">
    <property type="component" value="Unassembled WGS sequence"/>
</dbReference>
<organism evidence="2 3">
    <name type="scientific">Stachybotrys elegans</name>
    <dbReference type="NCBI Taxonomy" id="80388"/>
    <lineage>
        <taxon>Eukaryota</taxon>
        <taxon>Fungi</taxon>
        <taxon>Dikarya</taxon>
        <taxon>Ascomycota</taxon>
        <taxon>Pezizomycotina</taxon>
        <taxon>Sordariomycetes</taxon>
        <taxon>Hypocreomycetidae</taxon>
        <taxon>Hypocreales</taxon>
        <taxon>Stachybotryaceae</taxon>
        <taxon>Stachybotrys</taxon>
    </lineage>
</organism>
<accession>A0A8K0T3G3</accession>
<protein>
    <submittedName>
        <fullName evidence="2">Uncharacterized protein</fullName>
    </submittedName>
</protein>